<dbReference type="Proteomes" id="UP001500067">
    <property type="component" value="Unassembled WGS sequence"/>
</dbReference>
<feature type="transmembrane region" description="Helical" evidence="8">
    <location>
        <begin position="77"/>
        <end position="97"/>
    </location>
</feature>
<evidence type="ECO:0000256" key="5">
    <source>
        <dbReference type="ARBA" id="ARBA00022989"/>
    </source>
</evidence>
<keyword evidence="5 8" id="KW-1133">Transmembrane helix</keyword>
<dbReference type="PIRSF" id="PIRSF500217">
    <property type="entry name" value="AlgI"/>
    <property type="match status" value="1"/>
</dbReference>
<sequence>MLFNSSEFFIFLPIVFFLYWFVLKNSFRQQNIMLLGASYFFYGWFDWRFLGLLILSTVIDYSFGFWVANGTERKKKLFLWLSIFNNLIILGFFKYYNFFVTEAAIFLGNLGFHAHPYVLNIVLPLGISFYTFHGMSYVLDIYRGNFKPIANFVDYAVFVCFFPLLVAGPIERASHLLPQITTSRKFSYAQGVQGLRLMLWGFFKKVVVADSLAPIVDDIYKNYHTYSGSTVALGAIYFSFQIYCDFSGYTDIALGTAKLFGFELLTNFKFPYFSRNIAEFWRRWHISLSSWFRDYLYIPLGGGRTTRAKAVRNTFIIFLVSGFWHGANWTFIVWGGIHALLFIPLLLGNKNRQFTGPIVAYDRSLPTLKELAQMLLTFTLATLAWVFFRCPDMATSFAILKQMTVNFFHVPALKSFMLFYVAPLVLIDWYFRRDERALAFPRNRALRYITYAVMFVVIIYHSNNNASFIYFQF</sequence>
<comment type="caution">
    <text evidence="9">The sequence shown here is derived from an EMBL/GenBank/DDBJ whole genome shotgun (WGS) entry which is preliminary data.</text>
</comment>
<dbReference type="PIRSF" id="PIRSF016636">
    <property type="entry name" value="AlgI_DltB"/>
    <property type="match status" value="1"/>
</dbReference>
<gene>
    <name evidence="9" type="ORF">GCM10023093_25530</name>
</gene>
<feature type="transmembrane region" description="Helical" evidence="8">
    <location>
        <begin position="152"/>
        <end position="170"/>
    </location>
</feature>
<accession>A0ABP8NNG8</accession>
<protein>
    <submittedName>
        <fullName evidence="9">MBOAT family protein</fullName>
    </submittedName>
</protein>
<evidence type="ECO:0000256" key="6">
    <source>
        <dbReference type="ARBA" id="ARBA00023136"/>
    </source>
</evidence>
<keyword evidence="3 7" id="KW-1003">Cell membrane</keyword>
<keyword evidence="7" id="KW-0808">Transferase</keyword>
<feature type="transmembrane region" description="Helical" evidence="8">
    <location>
        <begin position="7"/>
        <end position="27"/>
    </location>
</feature>
<evidence type="ECO:0000256" key="2">
    <source>
        <dbReference type="ARBA" id="ARBA00010323"/>
    </source>
</evidence>
<reference evidence="10" key="1">
    <citation type="journal article" date="2019" name="Int. J. Syst. Evol. Microbiol.">
        <title>The Global Catalogue of Microorganisms (GCM) 10K type strain sequencing project: providing services to taxonomists for standard genome sequencing and annotation.</title>
        <authorList>
            <consortium name="The Broad Institute Genomics Platform"/>
            <consortium name="The Broad Institute Genome Sequencing Center for Infectious Disease"/>
            <person name="Wu L."/>
            <person name="Ma J."/>
        </authorList>
    </citation>
    <scope>NUCLEOTIDE SEQUENCE [LARGE SCALE GENOMIC DNA]</scope>
    <source>
        <strain evidence="10">JCM 32105</strain>
    </source>
</reference>
<dbReference type="PANTHER" id="PTHR13285">
    <property type="entry name" value="ACYLTRANSFERASE"/>
    <property type="match status" value="1"/>
</dbReference>
<feature type="transmembrane region" description="Helical" evidence="8">
    <location>
        <begin position="408"/>
        <end position="427"/>
    </location>
</feature>
<comment type="similarity">
    <text evidence="2 7">Belongs to the membrane-bound acyltransferase family.</text>
</comment>
<dbReference type="InterPro" id="IPR024194">
    <property type="entry name" value="Ac/AlaTfrase_AlgI/DltB"/>
</dbReference>
<dbReference type="EMBL" id="BAABFA010000019">
    <property type="protein sequence ID" value="GAA4468282.1"/>
    <property type="molecule type" value="Genomic_DNA"/>
</dbReference>
<evidence type="ECO:0000256" key="8">
    <source>
        <dbReference type="SAM" id="Phobius"/>
    </source>
</evidence>
<proteinExistence type="inferred from homology"/>
<dbReference type="InterPro" id="IPR028362">
    <property type="entry name" value="AlgI"/>
</dbReference>
<evidence type="ECO:0000256" key="7">
    <source>
        <dbReference type="PIRNR" id="PIRNR016636"/>
    </source>
</evidence>
<evidence type="ECO:0000256" key="4">
    <source>
        <dbReference type="ARBA" id="ARBA00022692"/>
    </source>
</evidence>
<feature type="transmembrane region" description="Helical" evidence="8">
    <location>
        <begin position="47"/>
        <end position="68"/>
    </location>
</feature>
<dbReference type="PANTHER" id="PTHR13285:SF18">
    <property type="entry name" value="PROTEIN-CYSTEINE N-PALMITOYLTRANSFERASE RASP"/>
    <property type="match status" value="1"/>
</dbReference>
<dbReference type="Pfam" id="PF03062">
    <property type="entry name" value="MBOAT"/>
    <property type="match status" value="1"/>
</dbReference>
<evidence type="ECO:0000256" key="3">
    <source>
        <dbReference type="ARBA" id="ARBA00022475"/>
    </source>
</evidence>
<keyword evidence="4 8" id="KW-0812">Transmembrane</keyword>
<dbReference type="RefSeq" id="WP_345083817.1">
    <property type="nucleotide sequence ID" value="NZ_BAABFA010000019.1"/>
</dbReference>
<evidence type="ECO:0000256" key="1">
    <source>
        <dbReference type="ARBA" id="ARBA00004651"/>
    </source>
</evidence>
<feature type="transmembrane region" description="Helical" evidence="8">
    <location>
        <begin position="368"/>
        <end position="388"/>
    </location>
</feature>
<dbReference type="InterPro" id="IPR004299">
    <property type="entry name" value="MBOAT_fam"/>
</dbReference>
<comment type="subcellular location">
    <subcellularLocation>
        <location evidence="1">Cell membrane</location>
        <topology evidence="1">Multi-pass membrane protein</topology>
    </subcellularLocation>
</comment>
<name>A0ABP8NNG8_9BACT</name>
<keyword evidence="10" id="KW-1185">Reference proteome</keyword>
<feature type="transmembrane region" description="Helical" evidence="8">
    <location>
        <begin position="117"/>
        <end position="140"/>
    </location>
</feature>
<feature type="transmembrane region" description="Helical" evidence="8">
    <location>
        <begin position="448"/>
        <end position="471"/>
    </location>
</feature>
<dbReference type="InterPro" id="IPR051085">
    <property type="entry name" value="MB_O-acyltransferase"/>
</dbReference>
<keyword evidence="7" id="KW-0012">Acyltransferase</keyword>
<evidence type="ECO:0000313" key="10">
    <source>
        <dbReference type="Proteomes" id="UP001500067"/>
    </source>
</evidence>
<keyword evidence="6 7" id="KW-0472">Membrane</keyword>
<evidence type="ECO:0000313" key="9">
    <source>
        <dbReference type="EMBL" id="GAA4468282.1"/>
    </source>
</evidence>
<organism evidence="9 10">
    <name type="scientific">Nemorincola caseinilytica</name>
    <dbReference type="NCBI Taxonomy" id="2054315"/>
    <lineage>
        <taxon>Bacteria</taxon>
        <taxon>Pseudomonadati</taxon>
        <taxon>Bacteroidota</taxon>
        <taxon>Chitinophagia</taxon>
        <taxon>Chitinophagales</taxon>
        <taxon>Chitinophagaceae</taxon>
        <taxon>Nemorincola</taxon>
    </lineage>
</organism>